<evidence type="ECO:0000313" key="3">
    <source>
        <dbReference type="Proteomes" id="UP000001601"/>
    </source>
</evidence>
<keyword evidence="1" id="KW-0732">Signal</keyword>
<reference evidence="2 3" key="1">
    <citation type="journal article" date="2007" name="Nature">
        <title>Light stimulates growth of proteorhodopsin-containing marine Flavobacteria.</title>
        <authorList>
            <person name="Gomez-Consarnau L."/>
            <person name="Gonzalez J.M."/>
            <person name="Coll-Llado M."/>
            <person name="Gourdon P."/>
            <person name="Pascher T."/>
            <person name="Neutze R."/>
            <person name="Pedros-Alio C."/>
            <person name="Pinhassi J."/>
        </authorList>
    </citation>
    <scope>NUCLEOTIDE SEQUENCE [LARGE SCALE GENOMIC DNA]</scope>
    <source>
        <strain evidence="2 3">MED217</strain>
    </source>
</reference>
<comment type="caution">
    <text evidence="2">The sequence shown here is derived from an EMBL/GenBank/DDBJ whole genome shotgun (WGS) entry which is preliminary data.</text>
</comment>
<gene>
    <name evidence="2" type="ORF">MED217_17640</name>
</gene>
<evidence type="ECO:0000256" key="1">
    <source>
        <dbReference type="SAM" id="SignalP"/>
    </source>
</evidence>
<protein>
    <recommendedName>
        <fullName evidence="4">TonB C-terminal domain-containing protein</fullName>
    </recommendedName>
</protein>
<name>A3XH53_LEEBM</name>
<dbReference type="eggNOG" id="ENOG5033BNR">
    <property type="taxonomic scope" value="Bacteria"/>
</dbReference>
<dbReference type="EMBL" id="AANC01000001">
    <property type="protein sequence ID" value="EAQ51389.1"/>
    <property type="molecule type" value="Genomic_DNA"/>
</dbReference>
<dbReference type="Proteomes" id="UP000001601">
    <property type="component" value="Unassembled WGS sequence"/>
</dbReference>
<feature type="chain" id="PRO_5002663548" description="TonB C-terminal domain-containing protein" evidence="1">
    <location>
        <begin position="19"/>
        <end position="143"/>
    </location>
</feature>
<dbReference type="OrthoDB" id="163809at2"/>
<dbReference type="RefSeq" id="WP_009781866.1">
    <property type="nucleotide sequence ID" value="NZ_CH672395.1"/>
</dbReference>
<proteinExistence type="predicted"/>
<organism evidence="2 3">
    <name type="scientific">Leeuwenhoekiella blandensis (strain CECT 7118 / CCUG 51940 / KCTC 22103 / MED217)</name>
    <name type="common">Flavobacterium sp. (strain MED217)</name>
    <dbReference type="NCBI Taxonomy" id="398720"/>
    <lineage>
        <taxon>Bacteria</taxon>
        <taxon>Pseudomonadati</taxon>
        <taxon>Bacteroidota</taxon>
        <taxon>Flavobacteriia</taxon>
        <taxon>Flavobacteriales</taxon>
        <taxon>Flavobacteriaceae</taxon>
        <taxon>Leeuwenhoekiella</taxon>
    </lineage>
</organism>
<evidence type="ECO:0000313" key="2">
    <source>
        <dbReference type="EMBL" id="EAQ51389.1"/>
    </source>
</evidence>
<dbReference type="STRING" id="398720.MED217_17640"/>
<sequence>MKTVVFILISLISFTVSAQISIKKQDSIFAEEPVKVPQIVVKVPFGERVTFGDVEIELTKVIDSRCPKNTTCVWAGEVVVEASIFKDGKPIETRKVNLNSPAKTLFNSSAQELMGHSVSPYPDVSQPKIKQEDYVLNVVWSLF</sequence>
<feature type="signal peptide" evidence="1">
    <location>
        <begin position="1"/>
        <end position="18"/>
    </location>
</feature>
<dbReference type="HOGENOM" id="CLU_150593_0_0_10"/>
<evidence type="ECO:0008006" key="4">
    <source>
        <dbReference type="Google" id="ProtNLM"/>
    </source>
</evidence>
<accession>A3XH53</accession>
<keyword evidence="3" id="KW-1185">Reference proteome</keyword>
<dbReference type="AlphaFoldDB" id="A3XH53"/>